<sequence>IQFHIGVAKMATMATTNLDTFVPPAELLTSKNYELWKEYMEVNLKRKDLWDPISGTYKHEDKLNADGKTVSLKFYSRELNRDKKALEAIQKSCGPEMLPLIHYAEFASEAWTWLKQAADANDDTKERHSHMLASAATSRANLENVPEVDKVLTKRNYEKWREYMLNEFTSKHLWSVVNGTDKNASPGYKLKNRDALVIIRISCGKELFNDIYIENNACDAWSKIEDKIQAWRKSECGPETFAIERSDSVQYGDYKLWRKSMKKYLKEKGLWGFLKEPNKLDSASDEKALDAIKLHCPPHMQKLIWYVDCAGSAWKELLAEKDEFANHEIDNAEHTTPEADRVLTRSNYKEWSSHMKVHLQRLQLLGTVNESNDDTIESISEIKNACALRIIKEACGRDMLLCISDTKLAHEAWKCLERVASLEQKDAYLSYSQILHAVKINRFRLEIQDQKNDSWRGVNMLFRDFPEALTAEITKDGSTALHVAVRLGRSDFVKDLLKLMSPAQLEATTREGNTALSVAAKGYNNLEIVKMMAERNKYLLNMENKAEHSPLAIAAINGDETVFRYLYEVTPKDKLWMQWGSIGKRISNLLTSAARIDAFDMVLKILTAVKKENLEEFVFSRDDSGMNLLTVLAGKPSAFPSGNKFGPFGELIYWLAGTKPDGIVLKALEAKVPCIKVQPLYSKVQHHQTVEILKRICPLVCNYKPKELKDSLIEDAIHLATIHGIIEIFKPLINTNLYLEDVKDDQKRCLFQIAIVSRQENIFEYISEMGQTNQNIALEDKFGNNTLHCAGVWMQSPQQDKAPGPFSSEKKISLRKQKDKAKGPTRFWVQPLQLDEEHGPAIQSPKQDKAPGPFSSEKKISLREKKDKAKGPTRFWVQPLQLDNKEHGPAIQMQREIQWFEEVERLVPPRYREAKNKEQLTPKALFSLHHKSLAEQGEKWMKDTSNACMLVTTLIATVMFAAAFTLPGGSDQNTGQSLVAKSAAFRVFVVCDAVSLFASCTSVLMFFSILTARFAERDFLISLPRKLILGLSTLFISIATMMATFAATLVIVLRGEASWVYIPVFVLASIPVLLFGLLQLPLFYHIVKSTYGRDIYRWINFIFSFLCCRKRIPSSPLICITCCQ</sequence>
<dbReference type="Pfam" id="PF13962">
    <property type="entry name" value="PGG"/>
    <property type="match status" value="1"/>
</dbReference>
<feature type="domain" description="PGG" evidence="4">
    <location>
        <begin position="938"/>
        <end position="1051"/>
    </location>
</feature>
<dbReference type="EMBL" id="JAJJMB010008687">
    <property type="protein sequence ID" value="KAI3921541.1"/>
    <property type="molecule type" value="Genomic_DNA"/>
</dbReference>
<keyword evidence="1" id="KW-0040">ANK repeat</keyword>
<keyword evidence="3" id="KW-0812">Transmembrane</keyword>
<dbReference type="Pfam" id="PF12796">
    <property type="entry name" value="Ank_2"/>
    <property type="match status" value="1"/>
</dbReference>
<dbReference type="InterPro" id="IPR026961">
    <property type="entry name" value="PGG_dom"/>
</dbReference>
<organism evidence="5 6">
    <name type="scientific">Papaver atlanticum</name>
    <dbReference type="NCBI Taxonomy" id="357466"/>
    <lineage>
        <taxon>Eukaryota</taxon>
        <taxon>Viridiplantae</taxon>
        <taxon>Streptophyta</taxon>
        <taxon>Embryophyta</taxon>
        <taxon>Tracheophyta</taxon>
        <taxon>Spermatophyta</taxon>
        <taxon>Magnoliopsida</taxon>
        <taxon>Ranunculales</taxon>
        <taxon>Papaveraceae</taxon>
        <taxon>Papaveroideae</taxon>
        <taxon>Papaver</taxon>
    </lineage>
</organism>
<dbReference type="GO" id="GO:0016020">
    <property type="term" value="C:membrane"/>
    <property type="evidence" value="ECO:0007669"/>
    <property type="project" value="TreeGrafter"/>
</dbReference>
<feature type="region of interest" description="Disordered" evidence="2">
    <location>
        <begin position="797"/>
        <end position="825"/>
    </location>
</feature>
<evidence type="ECO:0000256" key="2">
    <source>
        <dbReference type="SAM" id="MobiDB-lite"/>
    </source>
</evidence>
<dbReference type="AlphaFoldDB" id="A0AAD4SSU8"/>
<keyword evidence="3" id="KW-1133">Transmembrane helix</keyword>
<dbReference type="PROSITE" id="PS50088">
    <property type="entry name" value="ANK_REPEAT"/>
    <property type="match status" value="1"/>
</dbReference>
<protein>
    <recommendedName>
        <fullName evidence="4">PGG domain-containing protein</fullName>
    </recommendedName>
</protein>
<dbReference type="PANTHER" id="PTHR24177:SF365">
    <property type="entry name" value="ANKYRIN REPEAT-CONTAINING PROTEIN NPR4-LIKE ISOFORM X1"/>
    <property type="match status" value="1"/>
</dbReference>
<evidence type="ECO:0000313" key="6">
    <source>
        <dbReference type="Proteomes" id="UP001202328"/>
    </source>
</evidence>
<feature type="non-terminal residue" evidence="5">
    <location>
        <position position="1124"/>
    </location>
</feature>
<feature type="compositionally biased region" description="Basic and acidic residues" evidence="2">
    <location>
        <begin position="856"/>
        <end position="868"/>
    </location>
</feature>
<evidence type="ECO:0000313" key="5">
    <source>
        <dbReference type="EMBL" id="KAI3921541.1"/>
    </source>
</evidence>
<dbReference type="SUPFAM" id="SSF48403">
    <property type="entry name" value="Ankyrin repeat"/>
    <property type="match status" value="1"/>
</dbReference>
<dbReference type="PANTHER" id="PTHR24177">
    <property type="entry name" value="CASKIN"/>
    <property type="match status" value="1"/>
</dbReference>
<dbReference type="Proteomes" id="UP001202328">
    <property type="component" value="Unassembled WGS sequence"/>
</dbReference>
<feature type="transmembrane region" description="Helical" evidence="3">
    <location>
        <begin position="1027"/>
        <end position="1053"/>
    </location>
</feature>
<name>A0AAD4SSU8_9MAGN</name>
<feature type="repeat" description="ANK" evidence="1">
    <location>
        <begin position="476"/>
        <end position="498"/>
    </location>
</feature>
<dbReference type="InterPro" id="IPR036770">
    <property type="entry name" value="Ankyrin_rpt-contain_sf"/>
</dbReference>
<evidence type="ECO:0000256" key="1">
    <source>
        <dbReference type="PROSITE-ProRule" id="PRU00023"/>
    </source>
</evidence>
<dbReference type="PROSITE" id="PS50297">
    <property type="entry name" value="ANK_REP_REGION"/>
    <property type="match status" value="1"/>
</dbReference>
<proteinExistence type="predicted"/>
<dbReference type="Gene3D" id="1.25.40.20">
    <property type="entry name" value="Ankyrin repeat-containing domain"/>
    <property type="match status" value="1"/>
</dbReference>
<accession>A0AAD4SSU8</accession>
<feature type="region of interest" description="Disordered" evidence="2">
    <location>
        <begin position="838"/>
        <end position="868"/>
    </location>
</feature>
<comment type="caution">
    <text evidence="5">The sequence shown here is derived from an EMBL/GenBank/DDBJ whole genome shotgun (WGS) entry which is preliminary data.</text>
</comment>
<dbReference type="InterPro" id="IPR002110">
    <property type="entry name" value="Ankyrin_rpt"/>
</dbReference>
<evidence type="ECO:0000259" key="4">
    <source>
        <dbReference type="Pfam" id="PF13962"/>
    </source>
</evidence>
<feature type="transmembrane region" description="Helical" evidence="3">
    <location>
        <begin position="987"/>
        <end position="1015"/>
    </location>
</feature>
<evidence type="ECO:0000256" key="3">
    <source>
        <dbReference type="SAM" id="Phobius"/>
    </source>
</evidence>
<dbReference type="SMART" id="SM00248">
    <property type="entry name" value="ANK"/>
    <property type="match status" value="3"/>
</dbReference>
<gene>
    <name evidence="5" type="ORF">MKW98_013475</name>
</gene>
<keyword evidence="6" id="KW-1185">Reference proteome</keyword>
<keyword evidence="3" id="KW-0472">Membrane</keyword>
<reference evidence="5" key="1">
    <citation type="submission" date="2022-04" db="EMBL/GenBank/DDBJ databases">
        <title>A functionally conserved STORR gene fusion in Papaver species that diverged 16.8 million years ago.</title>
        <authorList>
            <person name="Catania T."/>
        </authorList>
    </citation>
    <scope>NUCLEOTIDE SEQUENCE</scope>
    <source>
        <strain evidence="5">S-188037</strain>
    </source>
</reference>
<feature type="transmembrane region" description="Helical" evidence="3">
    <location>
        <begin position="1059"/>
        <end position="1087"/>
    </location>
</feature>